<feature type="compositionally biased region" description="Acidic residues" evidence="1">
    <location>
        <begin position="261"/>
        <end position="271"/>
    </location>
</feature>
<evidence type="ECO:0000313" key="3">
    <source>
        <dbReference type="Proteomes" id="UP000326924"/>
    </source>
</evidence>
<protein>
    <submittedName>
        <fullName evidence="2">Uncharacterized protein</fullName>
    </submittedName>
</protein>
<accession>A0A5J5F4V8</accession>
<dbReference type="Proteomes" id="UP000326924">
    <property type="component" value="Unassembled WGS sequence"/>
</dbReference>
<dbReference type="EMBL" id="VXIS01000034">
    <property type="protein sequence ID" value="KAA8911559.1"/>
    <property type="molecule type" value="Genomic_DNA"/>
</dbReference>
<dbReference type="InParanoid" id="A0A5J5F4V8"/>
<evidence type="ECO:0000313" key="2">
    <source>
        <dbReference type="EMBL" id="KAA8911559.1"/>
    </source>
</evidence>
<sequence>MQTPHFQSYRRGLSEPLKISASDDSNLARQTYHHAPTIDSLHTTSHSSPATYPTTPCAVIRTPDNGDNLEHILFLARHIYSTMSHSFQIIDNALIGLEIARMALDDLKIPSAASPQHPTPHPITTFEIDMIEIPTLLPATPPTHTPVPRCKEFSPVASCSIQAIIISDYEPNALHCWDYGAINEWRQAIRGGVDGKNVRLWRNWSPGGVVKCERCPGDGDDRGAFGHIEGDGQNKEIDDESSDYDEADNDDDADMIVFSYSDDEADNDDGADMIFFSYSDDEGHDSDSSFELESDSDSDSDNSDDEDDSDNSDDEDDSSNGSDDEDENEDEENHVKIIFG</sequence>
<feature type="compositionally biased region" description="Acidic residues" evidence="1">
    <location>
        <begin position="237"/>
        <end position="254"/>
    </location>
</feature>
<gene>
    <name evidence="2" type="ORF">FN846DRAFT_415135</name>
</gene>
<keyword evidence="3" id="KW-1185">Reference proteome</keyword>
<dbReference type="AlphaFoldDB" id="A0A5J5F4V8"/>
<feature type="region of interest" description="Disordered" evidence="1">
    <location>
        <begin position="223"/>
        <end position="340"/>
    </location>
</feature>
<proteinExistence type="predicted"/>
<evidence type="ECO:0000256" key="1">
    <source>
        <dbReference type="SAM" id="MobiDB-lite"/>
    </source>
</evidence>
<reference evidence="2 3" key="1">
    <citation type="submission" date="2019-09" db="EMBL/GenBank/DDBJ databases">
        <title>Draft genome of the ectomycorrhizal ascomycete Sphaerosporella brunnea.</title>
        <authorList>
            <consortium name="DOE Joint Genome Institute"/>
            <person name="Benucci G.M."/>
            <person name="Marozzi G."/>
            <person name="Antonielli L."/>
            <person name="Sanchez S."/>
            <person name="Marco P."/>
            <person name="Wang X."/>
            <person name="Falini L.B."/>
            <person name="Barry K."/>
            <person name="Haridas S."/>
            <person name="Lipzen A."/>
            <person name="Labutti K."/>
            <person name="Grigoriev I.V."/>
            <person name="Murat C."/>
            <person name="Martin F."/>
            <person name="Albertini E."/>
            <person name="Donnini D."/>
            <person name="Bonito G."/>
        </authorList>
    </citation>
    <scope>NUCLEOTIDE SEQUENCE [LARGE SCALE GENOMIC DNA]</scope>
    <source>
        <strain evidence="2 3">Sb_GMNB300</strain>
    </source>
</reference>
<feature type="compositionally biased region" description="Basic and acidic residues" evidence="1">
    <location>
        <begin position="223"/>
        <end position="236"/>
    </location>
</feature>
<organism evidence="2 3">
    <name type="scientific">Sphaerosporella brunnea</name>
    <dbReference type="NCBI Taxonomy" id="1250544"/>
    <lineage>
        <taxon>Eukaryota</taxon>
        <taxon>Fungi</taxon>
        <taxon>Dikarya</taxon>
        <taxon>Ascomycota</taxon>
        <taxon>Pezizomycotina</taxon>
        <taxon>Pezizomycetes</taxon>
        <taxon>Pezizales</taxon>
        <taxon>Pyronemataceae</taxon>
        <taxon>Sphaerosporella</taxon>
    </lineage>
</organism>
<comment type="caution">
    <text evidence="2">The sequence shown here is derived from an EMBL/GenBank/DDBJ whole genome shotgun (WGS) entry which is preliminary data.</text>
</comment>
<feature type="compositionally biased region" description="Acidic residues" evidence="1">
    <location>
        <begin position="279"/>
        <end position="332"/>
    </location>
</feature>
<name>A0A5J5F4V8_9PEZI</name>